<keyword evidence="3 7" id="KW-0808">Transferase</keyword>
<dbReference type="SUPFAM" id="SSF53335">
    <property type="entry name" value="S-adenosyl-L-methionine-dependent methyltransferases"/>
    <property type="match status" value="1"/>
</dbReference>
<evidence type="ECO:0000256" key="1">
    <source>
        <dbReference type="ARBA" id="ARBA00006594"/>
    </source>
</evidence>
<organism evidence="7 8">
    <name type="scientific">Desulfitobacterium dehalogenans</name>
    <dbReference type="NCBI Taxonomy" id="36854"/>
    <lineage>
        <taxon>Bacteria</taxon>
        <taxon>Bacillati</taxon>
        <taxon>Bacillota</taxon>
        <taxon>Clostridia</taxon>
        <taxon>Eubacteriales</taxon>
        <taxon>Desulfitobacteriaceae</taxon>
        <taxon>Desulfitobacterium</taxon>
    </lineage>
</organism>
<dbReference type="InterPro" id="IPR002295">
    <property type="entry name" value="N4/N6-MTase_EcoPI_Mod-like"/>
</dbReference>
<comment type="caution">
    <text evidence="7">The sequence shown here is derived from an EMBL/GenBank/DDBJ whole genome shotgun (WGS) entry which is preliminary data.</text>
</comment>
<accession>A0A7C7D9G9</accession>
<evidence type="ECO:0000313" key="8">
    <source>
        <dbReference type="Proteomes" id="UP000553059"/>
    </source>
</evidence>
<evidence type="ECO:0000256" key="2">
    <source>
        <dbReference type="ARBA" id="ARBA00022603"/>
    </source>
</evidence>
<name>A0A7C7D9G9_9FIRM</name>
<dbReference type="AlphaFoldDB" id="A0A7C7D9G9"/>
<dbReference type="GO" id="GO:0032259">
    <property type="term" value="P:methylation"/>
    <property type="evidence" value="ECO:0007669"/>
    <property type="project" value="UniProtKB-KW"/>
</dbReference>
<dbReference type="InterPro" id="IPR002941">
    <property type="entry name" value="DNA_methylase_N4/N6"/>
</dbReference>
<evidence type="ECO:0000256" key="4">
    <source>
        <dbReference type="ARBA" id="ARBA00022691"/>
    </source>
</evidence>
<protein>
    <submittedName>
        <fullName evidence="7">Site-specific DNA-methyltransferase</fullName>
    </submittedName>
</protein>
<sequence>MIKNNLSTDDKMKIIEAINSGIEPSLDLLMKLFPVTAEKFGLQALERAKIPTIEYSGKRSRAAILSEARAGIGAAPLQNVRCFGETNGEEWRNLIVQGDNLQFLKTCYRNIDPIIKDNVKGKVKLIYIDPPFATRSDFNGKEGQRSYSDKVDSAEFIESLRERLIYLYELLAEDGSIYLHLDHKMSHYLKIVMDEIFGKEYFNNSIVWHYSGWNKKLSSSFEKRHDSILFYSKSKNPIFNSYFRNWDSKEAYVKARKQKVRVDEDNREYVLSDAGGGKRIKRYLDEVMNEGVVVDDVWDLDKINNSSKEGLGYPTQKPESLLERIILSSSELGDLVLDCFGGSGTTAAVAEKLGRRWITCDFGKHAIYTIQRRILQISNSKALLDQKDELGNVIVKKGEPYNQQTKPFCVVSSGAYDFTRIMDLREQKETYIDFVLGLFNLSRDEDKAKKFKLANIYTVKENEPVEVYPVWDDEFLKEVKIDEDYLREIITQSRGRLRGSYYIITPESCTNIGDTLLKNQNGKDIYFKMLTFPYKVLEDISRTLKLQEQPNSQSDVNKLITSTAFYFNEDVEIKAALVKGGLQIEKFITKILSNEEKRFEGFSGLAMLLVDLDYEDGKPFNMELTIFAQEISENGFVKLDKPSARVGLIAIDKHGNESKPIKVE</sequence>
<dbReference type="GO" id="GO:0003677">
    <property type="term" value="F:DNA binding"/>
    <property type="evidence" value="ECO:0007669"/>
    <property type="project" value="InterPro"/>
</dbReference>
<feature type="domain" description="DNA methylase N-4/N-6" evidence="6">
    <location>
        <begin position="123"/>
        <end position="371"/>
    </location>
</feature>
<dbReference type="GO" id="GO:0009307">
    <property type="term" value="P:DNA restriction-modification system"/>
    <property type="evidence" value="ECO:0007669"/>
    <property type="project" value="UniProtKB-KW"/>
</dbReference>
<dbReference type="Pfam" id="PF01555">
    <property type="entry name" value="N6_N4_Mtase"/>
    <property type="match status" value="1"/>
</dbReference>
<dbReference type="EMBL" id="DUTF01000186">
    <property type="protein sequence ID" value="HHY26718.1"/>
    <property type="molecule type" value="Genomic_DNA"/>
</dbReference>
<evidence type="ECO:0000259" key="6">
    <source>
        <dbReference type="Pfam" id="PF01555"/>
    </source>
</evidence>
<dbReference type="InterPro" id="IPR002052">
    <property type="entry name" value="DNA_methylase_N6_adenine_CS"/>
</dbReference>
<keyword evidence="4" id="KW-0949">S-adenosyl-L-methionine</keyword>
<dbReference type="InterPro" id="IPR029063">
    <property type="entry name" value="SAM-dependent_MTases_sf"/>
</dbReference>
<dbReference type="GO" id="GO:0008170">
    <property type="term" value="F:N-methyltransferase activity"/>
    <property type="evidence" value="ECO:0007669"/>
    <property type="project" value="InterPro"/>
</dbReference>
<gene>
    <name evidence="7" type="ORF">GX523_08240</name>
</gene>
<dbReference type="Proteomes" id="UP000553059">
    <property type="component" value="Unassembled WGS sequence"/>
</dbReference>
<dbReference type="PRINTS" id="PR00506">
    <property type="entry name" value="D21N6MTFRASE"/>
</dbReference>
<evidence type="ECO:0000256" key="3">
    <source>
        <dbReference type="ARBA" id="ARBA00022679"/>
    </source>
</evidence>
<dbReference type="Gene3D" id="3.40.50.150">
    <property type="entry name" value="Vaccinia Virus protein VP39"/>
    <property type="match status" value="1"/>
</dbReference>
<keyword evidence="5" id="KW-0680">Restriction system</keyword>
<comment type="similarity">
    <text evidence="1">Belongs to the N(4)/N(6)-methyltransferase family.</text>
</comment>
<dbReference type="PROSITE" id="PS00092">
    <property type="entry name" value="N6_MTASE"/>
    <property type="match status" value="1"/>
</dbReference>
<reference evidence="7 8" key="1">
    <citation type="journal article" date="2020" name="Biotechnol. Biofuels">
        <title>New insights from the biogas microbiome by comprehensive genome-resolved metagenomics of nearly 1600 species originating from multiple anaerobic digesters.</title>
        <authorList>
            <person name="Campanaro S."/>
            <person name="Treu L."/>
            <person name="Rodriguez-R L.M."/>
            <person name="Kovalovszki A."/>
            <person name="Ziels R.M."/>
            <person name="Maus I."/>
            <person name="Zhu X."/>
            <person name="Kougias P.G."/>
            <person name="Basile A."/>
            <person name="Luo G."/>
            <person name="Schluter A."/>
            <person name="Konstantinidis K.T."/>
            <person name="Angelidaki I."/>
        </authorList>
    </citation>
    <scope>NUCLEOTIDE SEQUENCE [LARGE SCALE GENOMIC DNA]</scope>
    <source>
        <strain evidence="7">AS05jafATM_4</strain>
    </source>
</reference>
<proteinExistence type="inferred from homology"/>
<evidence type="ECO:0000256" key="5">
    <source>
        <dbReference type="ARBA" id="ARBA00022747"/>
    </source>
</evidence>
<keyword evidence="2 7" id="KW-0489">Methyltransferase</keyword>
<evidence type="ECO:0000313" key="7">
    <source>
        <dbReference type="EMBL" id="HHY26718.1"/>
    </source>
</evidence>